<keyword evidence="4" id="KW-1185">Reference proteome</keyword>
<dbReference type="InterPro" id="IPR016181">
    <property type="entry name" value="Acyl_CoA_acyltransferase"/>
</dbReference>
<feature type="domain" description="N-acetyltransferase" evidence="2">
    <location>
        <begin position="1"/>
        <end position="143"/>
    </location>
</feature>
<dbReference type="Pfam" id="PF00583">
    <property type="entry name" value="Acetyltransf_1"/>
    <property type="match status" value="1"/>
</dbReference>
<accession>A0ABT4CQY2</accession>
<dbReference type="SUPFAM" id="SSF55729">
    <property type="entry name" value="Acyl-CoA N-acyltransferases (Nat)"/>
    <property type="match status" value="1"/>
</dbReference>
<dbReference type="PANTHER" id="PTHR13947:SF37">
    <property type="entry name" value="LD18367P"/>
    <property type="match status" value="1"/>
</dbReference>
<keyword evidence="1" id="KW-0808">Transferase</keyword>
<protein>
    <submittedName>
        <fullName evidence="3">GNAT family N-acetyltransferase</fullName>
    </submittedName>
</protein>
<organism evidence="3 4">
    <name type="scientific">Clostridium ganghwense</name>
    <dbReference type="NCBI Taxonomy" id="312089"/>
    <lineage>
        <taxon>Bacteria</taxon>
        <taxon>Bacillati</taxon>
        <taxon>Bacillota</taxon>
        <taxon>Clostridia</taxon>
        <taxon>Eubacteriales</taxon>
        <taxon>Clostridiaceae</taxon>
        <taxon>Clostridium</taxon>
    </lineage>
</organism>
<dbReference type="Proteomes" id="UP001079657">
    <property type="component" value="Unassembled WGS sequence"/>
</dbReference>
<evidence type="ECO:0000313" key="4">
    <source>
        <dbReference type="Proteomes" id="UP001079657"/>
    </source>
</evidence>
<dbReference type="EMBL" id="JAPQES010000004">
    <property type="protein sequence ID" value="MCY6371465.1"/>
    <property type="molecule type" value="Genomic_DNA"/>
</dbReference>
<evidence type="ECO:0000313" key="3">
    <source>
        <dbReference type="EMBL" id="MCY6371465.1"/>
    </source>
</evidence>
<dbReference type="CDD" id="cd04301">
    <property type="entry name" value="NAT_SF"/>
    <property type="match status" value="1"/>
</dbReference>
<dbReference type="Gene3D" id="3.40.630.30">
    <property type="match status" value="1"/>
</dbReference>
<evidence type="ECO:0000256" key="1">
    <source>
        <dbReference type="ARBA" id="ARBA00022679"/>
    </source>
</evidence>
<evidence type="ECO:0000259" key="2">
    <source>
        <dbReference type="PROSITE" id="PS51186"/>
    </source>
</evidence>
<dbReference type="RefSeq" id="WP_268050326.1">
    <property type="nucleotide sequence ID" value="NZ_JAPQES010000004.1"/>
</dbReference>
<dbReference type="InterPro" id="IPR000182">
    <property type="entry name" value="GNAT_dom"/>
</dbReference>
<proteinExistence type="predicted"/>
<dbReference type="PANTHER" id="PTHR13947">
    <property type="entry name" value="GNAT FAMILY N-ACETYLTRANSFERASE"/>
    <property type="match status" value="1"/>
</dbReference>
<comment type="caution">
    <text evidence="3">The sequence shown here is derived from an EMBL/GenBank/DDBJ whole genome shotgun (WGS) entry which is preliminary data.</text>
</comment>
<reference evidence="3" key="1">
    <citation type="submission" date="2022-12" db="EMBL/GenBank/DDBJ databases">
        <authorList>
            <person name="Wang J."/>
        </authorList>
    </citation>
    <scope>NUCLEOTIDE SEQUENCE</scope>
    <source>
        <strain evidence="3">HY-42-06</strain>
    </source>
</reference>
<dbReference type="PROSITE" id="PS51186">
    <property type="entry name" value="GNAT"/>
    <property type="match status" value="1"/>
</dbReference>
<dbReference type="InterPro" id="IPR050769">
    <property type="entry name" value="NAT_camello-type"/>
</dbReference>
<gene>
    <name evidence="3" type="ORF">OXH55_12515</name>
</gene>
<name>A0ABT4CQY2_9CLOT</name>
<sequence length="143" mass="16692">MTIDSETELKAKNLIIEGLSEHFEYYDESKNPDLNNIVENYVEKGHTFLVALYNNEVIGTGALIKEKKHTGRIVRMSVDKRYRGRGVAKKILRKLEQIGRNKGYKEIVLETNNDWHKAIGLYKRFGYIECNMDEESIHFIKNL</sequence>